<gene>
    <name evidence="2" type="ORF">BCR43DRAFT_137345</name>
</gene>
<dbReference type="STRING" id="13706.A0A1X2HLR4"/>
<dbReference type="EMBL" id="MCGN01000002">
    <property type="protein sequence ID" value="ORZ00335.1"/>
    <property type="molecule type" value="Genomic_DNA"/>
</dbReference>
<evidence type="ECO:0000313" key="3">
    <source>
        <dbReference type="Proteomes" id="UP000242180"/>
    </source>
</evidence>
<feature type="compositionally biased region" description="Low complexity" evidence="1">
    <location>
        <begin position="239"/>
        <end position="257"/>
    </location>
</feature>
<feature type="compositionally biased region" description="Low complexity" evidence="1">
    <location>
        <begin position="275"/>
        <end position="311"/>
    </location>
</feature>
<evidence type="ECO:0000256" key="1">
    <source>
        <dbReference type="SAM" id="MobiDB-lite"/>
    </source>
</evidence>
<feature type="compositionally biased region" description="Basic and acidic residues" evidence="1">
    <location>
        <begin position="224"/>
        <end position="238"/>
    </location>
</feature>
<protein>
    <submittedName>
        <fullName evidence="2">Uncharacterized protein</fullName>
    </submittedName>
</protein>
<sequence length="559" mass="62459">MAVRSVSELSTKHRSSKTRRGATKTKPATTMPRPSLILHIKMPDASGQSIPTSLLRSSKIPKRKTSAEPPQELEEGEMVSPSPSPRATPVIPRIESPLSASQSRSSDWRSRHGHRSPRSRSRSRSRSLSPSRNARKRRDEDEYSDSSKRRRHRRDSDDEPRTRHDTSRSRTRRSRSPSPKRSRATRERDSSRDRDRRRHGTYERDASKTRKEARRSSTTTTDRPSPRLESKHTHDDYHSSSGSSNGSGKRRTSTSGTPVRSETVRPDSISRRRPSAGSTASTPSSTGDTASRHPSSSTTATATTPAINASSDTHSPPSPVSDLKNATDPQAESPEQVRAFAVMFKQLATAYKRRADRGGETVVAAIDQVLALLNYVLSFHYQDKQSQSGLQHWESLFPFLSVVLRRLKGRQDMVALHGLCVRMSALVRFYIFSRREPHTRKVASGATDDTAKEATTHAVRTLQDYEMAYSALREADRILSYDGIRQTFPKTFEAICVQGDLRSGITLGGEAGVSTEPMFPLSPFSRLHHAAIMVKACVHEYLKANNVSYSFITDYAEFM</sequence>
<feature type="compositionally biased region" description="Polar residues" evidence="1">
    <location>
        <begin position="46"/>
        <end position="56"/>
    </location>
</feature>
<feature type="compositionally biased region" description="Basic and acidic residues" evidence="1">
    <location>
        <begin position="154"/>
        <end position="168"/>
    </location>
</feature>
<reference evidence="2 3" key="1">
    <citation type="submission" date="2016-07" db="EMBL/GenBank/DDBJ databases">
        <title>Pervasive Adenine N6-methylation of Active Genes in Fungi.</title>
        <authorList>
            <consortium name="DOE Joint Genome Institute"/>
            <person name="Mondo S.J."/>
            <person name="Dannebaum R.O."/>
            <person name="Kuo R.C."/>
            <person name="Labutti K."/>
            <person name="Haridas S."/>
            <person name="Kuo A."/>
            <person name="Salamov A."/>
            <person name="Ahrendt S.R."/>
            <person name="Lipzen A."/>
            <person name="Sullivan W."/>
            <person name="Andreopoulos W.B."/>
            <person name="Clum A."/>
            <person name="Lindquist E."/>
            <person name="Daum C."/>
            <person name="Ramamoorthy G.K."/>
            <person name="Gryganskyi A."/>
            <person name="Culley D."/>
            <person name="Magnuson J.K."/>
            <person name="James T.Y."/>
            <person name="O'Malley M.A."/>
            <person name="Stajich J.E."/>
            <person name="Spatafora J.W."/>
            <person name="Visel A."/>
            <person name="Grigoriev I.V."/>
        </authorList>
    </citation>
    <scope>NUCLEOTIDE SEQUENCE [LARGE SCALE GENOMIC DNA]</scope>
    <source>
        <strain evidence="2 3">NRRL 2496</strain>
    </source>
</reference>
<feature type="compositionally biased region" description="Basic residues" evidence="1">
    <location>
        <begin position="111"/>
        <end position="125"/>
    </location>
</feature>
<dbReference type="Proteomes" id="UP000242180">
    <property type="component" value="Unassembled WGS sequence"/>
</dbReference>
<feature type="region of interest" description="Disordered" evidence="1">
    <location>
        <begin position="1"/>
        <end position="334"/>
    </location>
</feature>
<keyword evidence="3" id="KW-1185">Reference proteome</keyword>
<feature type="compositionally biased region" description="Basic residues" evidence="1">
    <location>
        <begin position="12"/>
        <end position="23"/>
    </location>
</feature>
<feature type="compositionally biased region" description="Basic residues" evidence="1">
    <location>
        <begin position="169"/>
        <end position="183"/>
    </location>
</feature>
<accession>A0A1X2HLR4</accession>
<name>A0A1X2HLR4_SYNRA</name>
<proteinExistence type="predicted"/>
<dbReference type="OrthoDB" id="2275777at2759"/>
<comment type="caution">
    <text evidence="2">The sequence shown here is derived from an EMBL/GenBank/DDBJ whole genome shotgun (WGS) entry which is preliminary data.</text>
</comment>
<organism evidence="2 3">
    <name type="scientific">Syncephalastrum racemosum</name>
    <name type="common">Filamentous fungus</name>
    <dbReference type="NCBI Taxonomy" id="13706"/>
    <lineage>
        <taxon>Eukaryota</taxon>
        <taxon>Fungi</taxon>
        <taxon>Fungi incertae sedis</taxon>
        <taxon>Mucoromycota</taxon>
        <taxon>Mucoromycotina</taxon>
        <taxon>Mucoromycetes</taxon>
        <taxon>Mucorales</taxon>
        <taxon>Syncephalastraceae</taxon>
        <taxon>Syncephalastrum</taxon>
    </lineage>
</organism>
<evidence type="ECO:0000313" key="2">
    <source>
        <dbReference type="EMBL" id="ORZ00335.1"/>
    </source>
</evidence>
<dbReference type="AlphaFoldDB" id="A0A1X2HLR4"/>
<feature type="compositionally biased region" description="Basic and acidic residues" evidence="1">
    <location>
        <begin position="184"/>
        <end position="210"/>
    </location>
</feature>
<dbReference type="InParanoid" id="A0A1X2HLR4"/>